<name>A0A2R6BJS1_9ARCH</name>
<dbReference type="InterPro" id="IPR029044">
    <property type="entry name" value="Nucleotide-diphossugar_trans"/>
</dbReference>
<dbReference type="AlphaFoldDB" id="A0A2R6BJS1"/>
<dbReference type="Proteomes" id="UP000240381">
    <property type="component" value="Unassembled WGS sequence"/>
</dbReference>
<sequence length="192" mass="22254">MKTNIIRHVLQQSVFKPFISVIITAFNRDTFLKDAIESALKQTLDKKVYEVIVVKNFDWEFDDVYSSRGVKIIKDQSPNLGEMMVHAVDKSLGEIIAFLNDDDMFMSEKLRIVYKIFKQNPDLIFYHHSAEVIDSKGRRVVKKGFHVRKLNSLIITKSSQGLLNVIKIFTNSRYGDSQIAVRRELIEKTRSI</sequence>
<evidence type="ECO:0000313" key="2">
    <source>
        <dbReference type="EMBL" id="PSN98860.1"/>
    </source>
</evidence>
<dbReference type="EMBL" id="NEXM01000023">
    <property type="protein sequence ID" value="PSN98860.1"/>
    <property type="molecule type" value="Genomic_DNA"/>
</dbReference>
<dbReference type="Gene3D" id="3.90.550.10">
    <property type="entry name" value="Spore Coat Polysaccharide Biosynthesis Protein SpsA, Chain A"/>
    <property type="match status" value="1"/>
</dbReference>
<dbReference type="SUPFAM" id="SSF53448">
    <property type="entry name" value="Nucleotide-diphospho-sugar transferases"/>
    <property type="match status" value="1"/>
</dbReference>
<accession>A0A2R6BJS1</accession>
<dbReference type="PANTHER" id="PTHR22916">
    <property type="entry name" value="GLYCOSYLTRANSFERASE"/>
    <property type="match status" value="1"/>
</dbReference>
<proteinExistence type="predicted"/>
<protein>
    <recommendedName>
        <fullName evidence="1">Glycosyltransferase 2-like domain-containing protein</fullName>
    </recommendedName>
</protein>
<evidence type="ECO:0000313" key="3">
    <source>
        <dbReference type="Proteomes" id="UP000240381"/>
    </source>
</evidence>
<feature type="domain" description="Glycosyltransferase 2-like" evidence="1">
    <location>
        <begin position="20"/>
        <end position="154"/>
    </location>
</feature>
<dbReference type="GO" id="GO:0016758">
    <property type="term" value="F:hexosyltransferase activity"/>
    <property type="evidence" value="ECO:0007669"/>
    <property type="project" value="UniProtKB-ARBA"/>
</dbReference>
<reference evidence="2 3" key="1">
    <citation type="submission" date="2017-04" db="EMBL/GenBank/DDBJ databases">
        <title>Novel microbial lineages endemic to geothermal iron-oxide mats fill important gaps in the evolutionary history of Archaea.</title>
        <authorList>
            <person name="Jay Z.J."/>
            <person name="Beam J.P."/>
            <person name="Dlakic M."/>
            <person name="Rusch D.B."/>
            <person name="Kozubal M.A."/>
            <person name="Inskeep W.P."/>
        </authorList>
    </citation>
    <scope>NUCLEOTIDE SEQUENCE [LARGE SCALE GENOMIC DNA]</scope>
    <source>
        <strain evidence="2">ECH_B_SAG-F08</strain>
    </source>
</reference>
<dbReference type="CDD" id="cd00761">
    <property type="entry name" value="Glyco_tranf_GTA_type"/>
    <property type="match status" value="1"/>
</dbReference>
<gene>
    <name evidence="2" type="ORF">B9Q11_01685</name>
</gene>
<organism evidence="2 3">
    <name type="scientific">Candidatus Marsarchaeota G2 archaeon ECH_B_SAG-F08</name>
    <dbReference type="NCBI Taxonomy" id="1978165"/>
    <lineage>
        <taxon>Archaea</taxon>
        <taxon>Candidatus Marsarchaeota</taxon>
        <taxon>Candidatus Marsarchaeota group 2</taxon>
    </lineage>
</organism>
<dbReference type="PANTHER" id="PTHR22916:SF3">
    <property type="entry name" value="UDP-GLCNAC:BETAGAL BETA-1,3-N-ACETYLGLUCOSAMINYLTRANSFERASE-LIKE PROTEIN 1"/>
    <property type="match status" value="1"/>
</dbReference>
<evidence type="ECO:0000259" key="1">
    <source>
        <dbReference type="Pfam" id="PF00535"/>
    </source>
</evidence>
<dbReference type="Pfam" id="PF00535">
    <property type="entry name" value="Glycos_transf_2"/>
    <property type="match status" value="1"/>
</dbReference>
<dbReference type="InterPro" id="IPR001173">
    <property type="entry name" value="Glyco_trans_2-like"/>
</dbReference>
<comment type="caution">
    <text evidence="2">The sequence shown here is derived from an EMBL/GenBank/DDBJ whole genome shotgun (WGS) entry which is preliminary data.</text>
</comment>